<proteinExistence type="predicted"/>
<dbReference type="Proteomes" id="UP000654913">
    <property type="component" value="Chromosome 6"/>
</dbReference>
<keyword evidence="2" id="KW-1185">Reference proteome</keyword>
<protein>
    <submittedName>
        <fullName evidence="1">Uncharacterized protein</fullName>
    </submittedName>
</protein>
<evidence type="ECO:0000313" key="1">
    <source>
        <dbReference type="EMBL" id="BCS27648.1"/>
    </source>
</evidence>
<reference evidence="1" key="2">
    <citation type="submission" date="2021-02" db="EMBL/GenBank/DDBJ databases">
        <title>Aspergillus puulaauensis MK2 genome sequence.</title>
        <authorList>
            <person name="Futagami T."/>
            <person name="Mori K."/>
            <person name="Kadooka C."/>
            <person name="Tanaka T."/>
        </authorList>
    </citation>
    <scope>NUCLEOTIDE SEQUENCE</scope>
    <source>
        <strain evidence="1">MK2</strain>
    </source>
</reference>
<accession>A0A7R7XVE6</accession>
<sequence length="111" mass="12554">MRGVSCPSNGLGLCNMEVEGSFETPSENPSCGAHPELTPVKPEAKRMQNVRKKQCEDVHLFERNAEKGVNNNRFISGRGLAARMRRRRTHEERQSLLRLKRVESIRGGPKL</sequence>
<gene>
    <name evidence="1" type="ORF">APUU_60696S</name>
</gene>
<dbReference type="EMBL" id="AP024448">
    <property type="protein sequence ID" value="BCS27648.1"/>
    <property type="molecule type" value="Genomic_DNA"/>
</dbReference>
<dbReference type="KEGG" id="apuu:APUU_60696S"/>
<dbReference type="AlphaFoldDB" id="A0A7R7XVE6"/>
<dbReference type="RefSeq" id="XP_041559842.1">
    <property type="nucleotide sequence ID" value="XM_041693964.1"/>
</dbReference>
<dbReference type="GeneID" id="64977653"/>
<reference evidence="1" key="1">
    <citation type="submission" date="2021-01" db="EMBL/GenBank/DDBJ databases">
        <authorList>
            <consortium name="Aspergillus puulaauensis MK2 genome sequencing consortium"/>
            <person name="Kazuki M."/>
            <person name="Futagami T."/>
        </authorList>
    </citation>
    <scope>NUCLEOTIDE SEQUENCE</scope>
    <source>
        <strain evidence="1">MK2</strain>
    </source>
</reference>
<evidence type="ECO:0000313" key="2">
    <source>
        <dbReference type="Proteomes" id="UP000654913"/>
    </source>
</evidence>
<organism evidence="1 2">
    <name type="scientific">Aspergillus puulaauensis</name>
    <dbReference type="NCBI Taxonomy" id="1220207"/>
    <lineage>
        <taxon>Eukaryota</taxon>
        <taxon>Fungi</taxon>
        <taxon>Dikarya</taxon>
        <taxon>Ascomycota</taxon>
        <taxon>Pezizomycotina</taxon>
        <taxon>Eurotiomycetes</taxon>
        <taxon>Eurotiomycetidae</taxon>
        <taxon>Eurotiales</taxon>
        <taxon>Aspergillaceae</taxon>
        <taxon>Aspergillus</taxon>
    </lineage>
</organism>
<name>A0A7R7XVE6_9EURO</name>